<dbReference type="RefSeq" id="WP_406843919.1">
    <property type="nucleotide sequence ID" value="NZ_CP150845.1"/>
</dbReference>
<evidence type="ECO:0008006" key="4">
    <source>
        <dbReference type="Google" id="ProtNLM"/>
    </source>
</evidence>
<keyword evidence="1" id="KW-1133">Transmembrane helix</keyword>
<name>A0ABZ2UE76_9FLAO</name>
<evidence type="ECO:0000256" key="1">
    <source>
        <dbReference type="SAM" id="Phobius"/>
    </source>
</evidence>
<keyword evidence="1" id="KW-0812">Transmembrane</keyword>
<proteinExistence type="predicted"/>
<feature type="transmembrane region" description="Helical" evidence="1">
    <location>
        <begin position="12"/>
        <end position="30"/>
    </location>
</feature>
<keyword evidence="3" id="KW-1185">Reference proteome</keyword>
<evidence type="ECO:0000313" key="2">
    <source>
        <dbReference type="EMBL" id="WYZ19211.1"/>
    </source>
</evidence>
<organism evidence="2 3">
    <name type="scientific">Flavobacterium soyae</name>
    <dbReference type="NCBI Taxonomy" id="2903098"/>
    <lineage>
        <taxon>Bacteria</taxon>
        <taxon>Pseudomonadati</taxon>
        <taxon>Bacteroidota</taxon>
        <taxon>Flavobacteriia</taxon>
        <taxon>Flavobacteriales</taxon>
        <taxon>Flavobacteriaceae</taxon>
        <taxon>Flavobacterium</taxon>
    </lineage>
</organism>
<dbReference type="Proteomes" id="UP001623852">
    <property type="component" value="Chromosome"/>
</dbReference>
<evidence type="ECO:0000313" key="3">
    <source>
        <dbReference type="Proteomes" id="UP001623852"/>
    </source>
</evidence>
<accession>A0ABZ2UE76</accession>
<gene>
    <name evidence="2" type="ORF">AABD74_18825</name>
</gene>
<sequence length="199" mass="22176">MTLAKPIIRLKLNFIVSCFVLTLFPAFIIAQQNSNPGLKSISDQNGQKDFDFEIGKWNTKLKVLKNPLSGSTTWNEYEGTTNVIGVCDNRSNLVELNVKGPAGQIAGVSLRLFNPKTNQWSLNFANIRDGNLVIPSIGSFKNGRGEFFNEDIFDGKKILVRFIISAITPNSCHFEQAFSTDGGKTWEVNWIADDTRIKS</sequence>
<reference evidence="2 3" key="1">
    <citation type="submission" date="2024-03" db="EMBL/GenBank/DDBJ databases">
        <title>Flavobacterium soyae.</title>
        <authorList>
            <person name="Zheng W."/>
        </authorList>
    </citation>
    <scope>NUCLEOTIDE SEQUENCE [LARGE SCALE GENOMIC DNA]</scope>
    <source>
        <strain evidence="2 3">55</strain>
    </source>
</reference>
<protein>
    <recommendedName>
        <fullName evidence="4">DUF1579 domain-containing protein</fullName>
    </recommendedName>
</protein>
<keyword evidence="1" id="KW-0472">Membrane</keyword>
<dbReference type="EMBL" id="CP150845">
    <property type="protein sequence ID" value="WYZ19211.1"/>
    <property type="molecule type" value="Genomic_DNA"/>
</dbReference>